<feature type="compositionally biased region" description="Polar residues" evidence="3">
    <location>
        <begin position="25"/>
        <end position="35"/>
    </location>
</feature>
<dbReference type="InterPro" id="IPR016197">
    <property type="entry name" value="Chromo-like_dom_sf"/>
</dbReference>
<dbReference type="Pfam" id="PF01393">
    <property type="entry name" value="Chromo_shadow"/>
    <property type="match status" value="1"/>
</dbReference>
<evidence type="ECO:0000313" key="7">
    <source>
        <dbReference type="Proteomes" id="UP000235388"/>
    </source>
</evidence>
<evidence type="ECO:0000313" key="5">
    <source>
        <dbReference type="EMBL" id="PLW36304.1"/>
    </source>
</evidence>
<comment type="subcellular location">
    <subcellularLocation>
        <location evidence="1">Nucleus</location>
    </subcellularLocation>
</comment>
<evidence type="ECO:0000313" key="8">
    <source>
        <dbReference type="Proteomes" id="UP000235392"/>
    </source>
</evidence>
<dbReference type="Proteomes" id="UP000235388">
    <property type="component" value="Unassembled WGS sequence"/>
</dbReference>
<dbReference type="InterPro" id="IPR000953">
    <property type="entry name" value="Chromo/chromo_shadow_dom"/>
</dbReference>
<dbReference type="EMBL" id="PGCJ01000050">
    <property type="protein sequence ID" value="PLW54129.1"/>
    <property type="molecule type" value="Genomic_DNA"/>
</dbReference>
<protein>
    <recommendedName>
        <fullName evidence="4">Chromo domain-containing protein</fullName>
    </recommendedName>
</protein>
<dbReference type="Gene3D" id="2.40.50.40">
    <property type="match status" value="2"/>
</dbReference>
<feature type="compositionally biased region" description="Acidic residues" evidence="3">
    <location>
        <begin position="69"/>
        <end position="83"/>
    </location>
</feature>
<gene>
    <name evidence="6" type="ORF">PCANC_06493</name>
    <name evidence="5" type="ORF">PCASD_15938</name>
</gene>
<evidence type="ECO:0000256" key="1">
    <source>
        <dbReference type="ARBA" id="ARBA00004123"/>
    </source>
</evidence>
<organism evidence="5 8">
    <name type="scientific">Puccinia coronata f. sp. avenae</name>
    <dbReference type="NCBI Taxonomy" id="200324"/>
    <lineage>
        <taxon>Eukaryota</taxon>
        <taxon>Fungi</taxon>
        <taxon>Dikarya</taxon>
        <taxon>Basidiomycota</taxon>
        <taxon>Pucciniomycotina</taxon>
        <taxon>Pucciniomycetes</taxon>
        <taxon>Pucciniales</taxon>
        <taxon>Pucciniaceae</taxon>
        <taxon>Puccinia</taxon>
    </lineage>
</organism>
<dbReference type="SMART" id="SM00300">
    <property type="entry name" value="ChSh"/>
    <property type="match status" value="1"/>
</dbReference>
<feature type="region of interest" description="Disordered" evidence="3">
    <location>
        <begin position="133"/>
        <end position="232"/>
    </location>
</feature>
<accession>A0A2N5UEX0</accession>
<keyword evidence="7" id="KW-1185">Reference proteome</keyword>
<dbReference type="EMBL" id="PGCI01000162">
    <property type="protein sequence ID" value="PLW36304.1"/>
    <property type="molecule type" value="Genomic_DNA"/>
</dbReference>
<feature type="compositionally biased region" description="Low complexity" evidence="3">
    <location>
        <begin position="139"/>
        <end position="148"/>
    </location>
</feature>
<dbReference type="GO" id="GO:0005634">
    <property type="term" value="C:nucleus"/>
    <property type="evidence" value="ECO:0007669"/>
    <property type="project" value="UniProtKB-SubCell"/>
</dbReference>
<dbReference type="InterPro" id="IPR008251">
    <property type="entry name" value="Chromo_shadow_dom"/>
</dbReference>
<keyword evidence="2" id="KW-0539">Nucleus</keyword>
<dbReference type="AlphaFoldDB" id="A0A2N5UEX0"/>
<dbReference type="Proteomes" id="UP000235392">
    <property type="component" value="Unassembled WGS sequence"/>
</dbReference>
<evidence type="ECO:0000313" key="6">
    <source>
        <dbReference type="EMBL" id="PLW54129.1"/>
    </source>
</evidence>
<comment type="caution">
    <text evidence="5">The sequence shown here is derived from an EMBL/GenBank/DDBJ whole genome shotgun (WGS) entry which is preliminary data.</text>
</comment>
<dbReference type="SMART" id="SM00298">
    <property type="entry name" value="CHROMO"/>
    <property type="match status" value="1"/>
</dbReference>
<dbReference type="Pfam" id="PF00385">
    <property type="entry name" value="Chromo"/>
    <property type="match status" value="1"/>
</dbReference>
<dbReference type="InterPro" id="IPR023780">
    <property type="entry name" value="Chromo_domain"/>
</dbReference>
<reference evidence="7 8" key="1">
    <citation type="submission" date="2017-11" db="EMBL/GenBank/DDBJ databases">
        <title>De novo assembly and phasing of dikaryotic genomes from two isolates of Puccinia coronata f. sp. avenae, the causal agent of oat crown rust.</title>
        <authorList>
            <person name="Miller M.E."/>
            <person name="Zhang Y."/>
            <person name="Omidvar V."/>
            <person name="Sperschneider J."/>
            <person name="Schwessinger B."/>
            <person name="Raley C."/>
            <person name="Palmer J.M."/>
            <person name="Garnica D."/>
            <person name="Upadhyaya N."/>
            <person name="Rathjen J."/>
            <person name="Taylor J.M."/>
            <person name="Park R.F."/>
            <person name="Dodds P.N."/>
            <person name="Hirsch C.D."/>
            <person name="Kianian S.F."/>
            <person name="Figueroa M."/>
        </authorList>
    </citation>
    <scope>NUCLEOTIDE SEQUENCE [LARGE SCALE GENOMIC DNA]</scope>
    <source>
        <strain evidence="6">12NC29</strain>
        <strain evidence="5">12SD80</strain>
    </source>
</reference>
<sequence length="311" mass="34546">MSSKGKRLSAASTYSSSKKRRDRNLSPSSESQSDAKASPPRAKSKNASGKSKTKANGSKSSKKAPPSSGEEEEEEEDEDEKEYEVDTIKEHCMKRGVLHYYVGWKGYGSSDDEWLPESRINADELVKQYRVASKLDPISKSGRASDASAKSKKSAKGSDQSDDDEDDKKTRKRKRLSQGKASSSIAPLRKNGTGGPTKADRNSVKNRKPVRSEAEVSDAESVDDEEWHKKHKNLSSWEKLIRSVRTIEKPAADGDDASQNSRGKVEDTINVCLLWECGRVSWVSNKIARDKLPQKMLDFYEAHLQFSPTDA</sequence>
<evidence type="ECO:0000256" key="2">
    <source>
        <dbReference type="ARBA" id="ARBA00023242"/>
    </source>
</evidence>
<evidence type="ECO:0000256" key="3">
    <source>
        <dbReference type="SAM" id="MobiDB-lite"/>
    </source>
</evidence>
<feature type="compositionally biased region" description="Low complexity" evidence="3">
    <location>
        <begin position="47"/>
        <end position="68"/>
    </location>
</feature>
<proteinExistence type="predicted"/>
<dbReference type="InterPro" id="IPR051219">
    <property type="entry name" value="Heterochromatin_chromo-domain"/>
</dbReference>
<feature type="region of interest" description="Disordered" evidence="3">
    <location>
        <begin position="1"/>
        <end position="89"/>
    </location>
</feature>
<dbReference type="PROSITE" id="PS50013">
    <property type="entry name" value="CHROMO_2"/>
    <property type="match status" value="1"/>
</dbReference>
<dbReference type="OrthoDB" id="2507021at2759"/>
<feature type="domain" description="Chromo" evidence="4">
    <location>
        <begin position="83"/>
        <end position="129"/>
    </location>
</feature>
<feature type="compositionally biased region" description="Acidic residues" evidence="3">
    <location>
        <begin position="215"/>
        <end position="225"/>
    </location>
</feature>
<dbReference type="STRING" id="200324.A0A2N5UEX0"/>
<dbReference type="PANTHER" id="PTHR22812">
    <property type="entry name" value="CHROMOBOX PROTEIN"/>
    <property type="match status" value="1"/>
</dbReference>
<dbReference type="SUPFAM" id="SSF54160">
    <property type="entry name" value="Chromo domain-like"/>
    <property type="match status" value="2"/>
</dbReference>
<evidence type="ECO:0000259" key="4">
    <source>
        <dbReference type="PROSITE" id="PS50013"/>
    </source>
</evidence>
<dbReference type="GO" id="GO:0006338">
    <property type="term" value="P:chromatin remodeling"/>
    <property type="evidence" value="ECO:0007669"/>
    <property type="project" value="UniProtKB-ARBA"/>
</dbReference>
<dbReference type="CDD" id="cd00024">
    <property type="entry name" value="CD_CSD"/>
    <property type="match status" value="1"/>
</dbReference>
<name>A0A2N5UEX0_9BASI</name>